<evidence type="ECO:0000313" key="1">
    <source>
        <dbReference type="EMBL" id="KAJ8885296.1"/>
    </source>
</evidence>
<dbReference type="Proteomes" id="UP001159363">
    <property type="component" value="Chromosome X"/>
</dbReference>
<sequence length="113" mass="13197">MTLNELYVLCIHVLGLGLGYDVKFKFSFHISKKGICDFCEGLHNFTEEAKITFQEKYNIHVEENYTSMSTRRVLILLLVSKLNVYNFTIYEMQSTRANCFLWHEGFANRGANE</sequence>
<evidence type="ECO:0000313" key="2">
    <source>
        <dbReference type="Proteomes" id="UP001159363"/>
    </source>
</evidence>
<accession>A0ABQ9HLS0</accession>
<comment type="caution">
    <text evidence="1">The sequence shown here is derived from an EMBL/GenBank/DDBJ whole genome shotgun (WGS) entry which is preliminary data.</text>
</comment>
<gene>
    <name evidence="1" type="ORF">PR048_011493</name>
</gene>
<organism evidence="1 2">
    <name type="scientific">Dryococelus australis</name>
    <dbReference type="NCBI Taxonomy" id="614101"/>
    <lineage>
        <taxon>Eukaryota</taxon>
        <taxon>Metazoa</taxon>
        <taxon>Ecdysozoa</taxon>
        <taxon>Arthropoda</taxon>
        <taxon>Hexapoda</taxon>
        <taxon>Insecta</taxon>
        <taxon>Pterygota</taxon>
        <taxon>Neoptera</taxon>
        <taxon>Polyneoptera</taxon>
        <taxon>Phasmatodea</taxon>
        <taxon>Verophasmatodea</taxon>
        <taxon>Anareolatae</taxon>
        <taxon>Phasmatidae</taxon>
        <taxon>Eurycanthinae</taxon>
        <taxon>Dryococelus</taxon>
    </lineage>
</organism>
<keyword evidence="2" id="KW-1185">Reference proteome</keyword>
<dbReference type="EMBL" id="JARBHB010000004">
    <property type="protein sequence ID" value="KAJ8885296.1"/>
    <property type="molecule type" value="Genomic_DNA"/>
</dbReference>
<proteinExistence type="predicted"/>
<reference evidence="1 2" key="1">
    <citation type="submission" date="2023-02" db="EMBL/GenBank/DDBJ databases">
        <title>LHISI_Scaffold_Assembly.</title>
        <authorList>
            <person name="Stuart O.P."/>
            <person name="Cleave R."/>
            <person name="Magrath M.J.L."/>
            <person name="Mikheyev A.S."/>
        </authorList>
    </citation>
    <scope>NUCLEOTIDE SEQUENCE [LARGE SCALE GENOMIC DNA]</scope>
    <source>
        <strain evidence="1">Daus_M_001</strain>
        <tissue evidence="1">Leg muscle</tissue>
    </source>
</reference>
<protein>
    <submittedName>
        <fullName evidence="1">Uncharacterized protein</fullName>
    </submittedName>
</protein>
<name>A0ABQ9HLS0_9NEOP</name>